<evidence type="ECO:0000313" key="2">
    <source>
        <dbReference type="Proteomes" id="UP001186974"/>
    </source>
</evidence>
<feature type="non-terminal residue" evidence="1">
    <location>
        <position position="449"/>
    </location>
</feature>
<comment type="caution">
    <text evidence="1">The sequence shown here is derived from an EMBL/GenBank/DDBJ whole genome shotgun (WGS) entry which is preliminary data.</text>
</comment>
<keyword evidence="2" id="KW-1185">Reference proteome</keyword>
<organism evidence="1 2">
    <name type="scientific">Coniosporium uncinatum</name>
    <dbReference type="NCBI Taxonomy" id="93489"/>
    <lineage>
        <taxon>Eukaryota</taxon>
        <taxon>Fungi</taxon>
        <taxon>Dikarya</taxon>
        <taxon>Ascomycota</taxon>
        <taxon>Pezizomycotina</taxon>
        <taxon>Dothideomycetes</taxon>
        <taxon>Dothideomycetes incertae sedis</taxon>
        <taxon>Coniosporium</taxon>
    </lineage>
</organism>
<accession>A0ACC3CZ34</accession>
<feature type="non-terminal residue" evidence="1">
    <location>
        <position position="1"/>
    </location>
</feature>
<dbReference type="EMBL" id="JAWDJW010009402">
    <property type="protein sequence ID" value="KAK3059449.1"/>
    <property type="molecule type" value="Genomic_DNA"/>
</dbReference>
<name>A0ACC3CZ34_9PEZI</name>
<protein>
    <submittedName>
        <fullName evidence="1">Uncharacterized protein</fullName>
    </submittedName>
</protein>
<dbReference type="Proteomes" id="UP001186974">
    <property type="component" value="Unassembled WGS sequence"/>
</dbReference>
<proteinExistence type="predicted"/>
<evidence type="ECO:0000313" key="1">
    <source>
        <dbReference type="EMBL" id="KAK3059449.1"/>
    </source>
</evidence>
<gene>
    <name evidence="1" type="ORF">LTS18_010848</name>
</gene>
<sequence length="449" mass="50237">QSSIGFNSCTLESDSYICIRQKVDENASPEVIIVELKNGNNIIRRPIKADSAIMHWDQQIIALKAQSRTLQIFDLGAKAKLKSTTMNEDVVFWKWFSKTSLGLVTDTSVYHWNIFDPNAAQPQKMFDRNQNLAGCQIINYRVSDDEQWMVVVGISQQQGRVVGAMQLYSKNRGISQPLEGHAAAFGTIRLEGAPADTKLFTFANRSATGAKLHVVEVDHQASNPVFQKKAVDVYFPPEATNDFPVAMQVSEKYKIVYLVTKYGFIHLYDLETATCIFMNRISSETIFVTSPDSESAGIVGVNRKGQVLSLSVDEGTIVPYLLQNPANGELAYKLASRAGLPGADNLYQQRFEGLLQSGRYDEAAKTAANSPRGFLRTPQTIERFKQVPQQPGQLSIILQYFGMLLDKGSLNKYETLELVRPVLAQNRKHLLEKWMKENKLEASEELGDI</sequence>
<reference evidence="1" key="1">
    <citation type="submission" date="2024-09" db="EMBL/GenBank/DDBJ databases">
        <title>Black Yeasts Isolated from many extreme environments.</title>
        <authorList>
            <person name="Coleine C."/>
            <person name="Stajich J.E."/>
            <person name="Selbmann L."/>
        </authorList>
    </citation>
    <scope>NUCLEOTIDE SEQUENCE</scope>
    <source>
        <strain evidence="1">CCFEE 5737</strain>
    </source>
</reference>